<dbReference type="PANTHER" id="PTHR45713">
    <property type="entry name" value="FTP DOMAIN-CONTAINING PROTEIN"/>
    <property type="match status" value="1"/>
</dbReference>
<comment type="similarity">
    <text evidence="2">Belongs to the fucolectin family.</text>
</comment>
<feature type="region of interest" description="Disordered" evidence="8">
    <location>
        <begin position="62"/>
        <end position="81"/>
    </location>
</feature>
<keyword evidence="6" id="KW-0106">Calcium</keyword>
<feature type="domain" description="Fucolectin tachylectin-4 pentraxin-1" evidence="10">
    <location>
        <begin position="360"/>
        <end position="448"/>
    </location>
</feature>
<dbReference type="Ensembl" id="ENSLBET00000025426.1">
    <property type="protein sequence ID" value="ENSLBEP00000024172.1"/>
    <property type="gene ID" value="ENSLBEG00000018477.1"/>
</dbReference>
<dbReference type="SUPFAM" id="SSF49785">
    <property type="entry name" value="Galactose-binding domain-like"/>
    <property type="match status" value="3"/>
</dbReference>
<dbReference type="Pfam" id="PF22633">
    <property type="entry name" value="F5_F8_type_C_2"/>
    <property type="match status" value="3"/>
</dbReference>
<reference evidence="11" key="1">
    <citation type="submission" date="2025-08" db="UniProtKB">
        <authorList>
            <consortium name="Ensembl"/>
        </authorList>
    </citation>
    <scope>IDENTIFICATION</scope>
</reference>
<dbReference type="InParanoid" id="A0A3Q3FVM4"/>
<organism evidence="11 12">
    <name type="scientific">Labrus bergylta</name>
    <name type="common">ballan wrasse</name>
    <dbReference type="NCBI Taxonomy" id="56723"/>
    <lineage>
        <taxon>Eukaryota</taxon>
        <taxon>Metazoa</taxon>
        <taxon>Chordata</taxon>
        <taxon>Craniata</taxon>
        <taxon>Vertebrata</taxon>
        <taxon>Euteleostomi</taxon>
        <taxon>Actinopterygii</taxon>
        <taxon>Neopterygii</taxon>
        <taxon>Teleostei</taxon>
        <taxon>Neoteleostei</taxon>
        <taxon>Acanthomorphata</taxon>
        <taxon>Eupercaria</taxon>
        <taxon>Labriformes</taxon>
        <taxon>Labridae</taxon>
        <taxon>Labrus</taxon>
    </lineage>
</organism>
<comment type="function">
    <text evidence="1">Acts as a defensive agent. Recognizes blood group fucosylated oligosaccharides including A, B, H and Lewis B-type antigens. Does not recognize Lewis A antigen and has low affinity for monovalent haptens.</text>
</comment>
<keyword evidence="9" id="KW-1133">Transmembrane helix</keyword>
<evidence type="ECO:0000256" key="4">
    <source>
        <dbReference type="ARBA" id="ARBA00022723"/>
    </source>
</evidence>
<evidence type="ECO:0000256" key="1">
    <source>
        <dbReference type="ARBA" id="ARBA00002219"/>
    </source>
</evidence>
<dbReference type="GO" id="GO:0042806">
    <property type="term" value="F:fucose binding"/>
    <property type="evidence" value="ECO:0007669"/>
    <property type="project" value="UniProtKB-ARBA"/>
</dbReference>
<evidence type="ECO:0000313" key="11">
    <source>
        <dbReference type="Ensembl" id="ENSLBEP00000024172.1"/>
    </source>
</evidence>
<dbReference type="AlphaFoldDB" id="A0A3Q3FVM4"/>
<dbReference type="GO" id="GO:0046872">
    <property type="term" value="F:metal ion binding"/>
    <property type="evidence" value="ECO:0007669"/>
    <property type="project" value="UniProtKB-KW"/>
</dbReference>
<dbReference type="GO" id="GO:0010185">
    <property type="term" value="P:regulation of cellular defense response"/>
    <property type="evidence" value="ECO:0007669"/>
    <property type="project" value="UniProtKB-ARBA"/>
</dbReference>
<feature type="transmembrane region" description="Helical" evidence="9">
    <location>
        <begin position="20"/>
        <end position="40"/>
    </location>
</feature>
<evidence type="ECO:0000256" key="9">
    <source>
        <dbReference type="SAM" id="Phobius"/>
    </source>
</evidence>
<evidence type="ECO:0000256" key="3">
    <source>
        <dbReference type="ARBA" id="ARBA00011233"/>
    </source>
</evidence>
<evidence type="ECO:0000256" key="8">
    <source>
        <dbReference type="SAM" id="MobiDB-lite"/>
    </source>
</evidence>
<keyword evidence="4" id="KW-0479">Metal-binding</keyword>
<dbReference type="STRING" id="56723.ENSLBEP00000024172"/>
<keyword evidence="5" id="KW-0430">Lectin</keyword>
<evidence type="ECO:0000256" key="5">
    <source>
        <dbReference type="ARBA" id="ARBA00022734"/>
    </source>
</evidence>
<keyword evidence="9" id="KW-0812">Transmembrane</keyword>
<dbReference type="SMART" id="SM00607">
    <property type="entry name" value="FTP"/>
    <property type="match status" value="3"/>
</dbReference>
<comment type="subunit">
    <text evidence="3">Homotrimer.</text>
</comment>
<evidence type="ECO:0000256" key="6">
    <source>
        <dbReference type="ARBA" id="ARBA00022837"/>
    </source>
</evidence>
<keyword evidence="12" id="KW-1185">Reference proteome</keyword>
<dbReference type="GO" id="GO:0005576">
    <property type="term" value="C:extracellular region"/>
    <property type="evidence" value="ECO:0007669"/>
    <property type="project" value="UniProtKB-SubCell"/>
</dbReference>
<keyword evidence="7" id="KW-1015">Disulfide bond</keyword>
<dbReference type="InterPro" id="IPR008979">
    <property type="entry name" value="Galactose-bd-like_sf"/>
</dbReference>
<dbReference type="GO" id="GO:0001868">
    <property type="term" value="P:regulation of complement activation, lectin pathway"/>
    <property type="evidence" value="ECO:0007669"/>
    <property type="project" value="UniProtKB-ARBA"/>
</dbReference>
<name>A0A3Q3FVM4_9LABR</name>
<feature type="domain" description="Fucolectin tachylectin-4 pentraxin-1" evidence="10">
    <location>
        <begin position="53"/>
        <end position="186"/>
    </location>
</feature>
<proteinExistence type="inferred from homology"/>
<dbReference type="Gene3D" id="2.60.120.260">
    <property type="entry name" value="Galactose-binding domain-like"/>
    <property type="match status" value="3"/>
</dbReference>
<accession>A0A3Q3FVM4</accession>
<protein>
    <recommendedName>
        <fullName evidence="10">Fucolectin tachylectin-4 pentraxin-1 domain-containing protein</fullName>
    </recommendedName>
</protein>
<dbReference type="InterPro" id="IPR051941">
    <property type="entry name" value="BG_Antigen-Binding_Lectin"/>
</dbReference>
<evidence type="ECO:0000256" key="2">
    <source>
        <dbReference type="ARBA" id="ARBA00010147"/>
    </source>
</evidence>
<dbReference type="PANTHER" id="PTHR45713:SF6">
    <property type="entry name" value="F5_8 TYPE C DOMAIN-CONTAINING PROTEIN"/>
    <property type="match status" value="1"/>
</dbReference>
<dbReference type="Proteomes" id="UP000261660">
    <property type="component" value="Unplaced"/>
</dbReference>
<dbReference type="InterPro" id="IPR006585">
    <property type="entry name" value="FTP1"/>
</dbReference>
<evidence type="ECO:0000259" key="10">
    <source>
        <dbReference type="SMART" id="SM00607"/>
    </source>
</evidence>
<feature type="domain" description="Fucolectin tachylectin-4 pentraxin-1" evidence="10">
    <location>
        <begin position="187"/>
        <end position="331"/>
    </location>
</feature>
<keyword evidence="9" id="KW-0472">Membrane</keyword>
<reference evidence="11" key="2">
    <citation type="submission" date="2025-09" db="UniProtKB">
        <authorList>
            <consortium name="Ensembl"/>
        </authorList>
    </citation>
    <scope>IDENTIFICATION</scope>
</reference>
<evidence type="ECO:0000256" key="7">
    <source>
        <dbReference type="ARBA" id="ARBA00023157"/>
    </source>
</evidence>
<evidence type="ECO:0000313" key="12">
    <source>
        <dbReference type="Proteomes" id="UP000261660"/>
    </source>
</evidence>
<dbReference type="GeneTree" id="ENSGT01060000248575"/>
<sequence length="450" mass="49801">MFKILIHFTLLYRHQGLCLLYLLCTFLESFVLKTYLLFLLTGEYLFTQLGVLMQNVALSRTADQSSSHPDGPARNAVDGNRDPNFAKGSCSLTHQESNPWWRVDLQNVYTVTAVMITNRNEFENRLDGAEIWIGNSLEDNGAKKSRCAIISHIPKGRTFYFPCSSTEGRYVTKDVCLFLFQGNHVPNLALRGKAFQSSTSFTGPASKAIDGRRDSTYDKGFCTHTLEETNPWWRLDLRETHAVTSVKVTNRGDCCAQRLDGAEIRIGNSAENNGNDNPKCASISHIGAGKTVTFYCEGGSVMGRFVNVIIPGPKKILTLCEVEVYAGTTVTDFALFFLVCFKNSDNSSFLLTFLTLVDPLANVAPNGQATQSSLYANNVHAVNVINGDMTGLCSHTANQSSPWWKLDLLAVHRVRAVTIFNRPDCCPERLIGAEILIGNSPSTEVTQNPR</sequence>